<dbReference type="PANTHER" id="PTHR28177">
    <property type="entry name" value="ALTERED INHERITANCE OF MITOCHONDRIA PROTEIN 19, MITOCHONDRIAL"/>
    <property type="match status" value="1"/>
</dbReference>
<dbReference type="Proteomes" id="UP000268162">
    <property type="component" value="Unassembled WGS sequence"/>
</dbReference>
<reference evidence="2" key="1">
    <citation type="journal article" date="2018" name="Nat. Microbiol.">
        <title>Leveraging single-cell genomics to expand the fungal tree of life.</title>
        <authorList>
            <person name="Ahrendt S.R."/>
            <person name="Quandt C.A."/>
            <person name="Ciobanu D."/>
            <person name="Clum A."/>
            <person name="Salamov A."/>
            <person name="Andreopoulos B."/>
            <person name="Cheng J.F."/>
            <person name="Woyke T."/>
            <person name="Pelin A."/>
            <person name="Henrissat B."/>
            <person name="Reynolds N.K."/>
            <person name="Benny G.L."/>
            <person name="Smith M.E."/>
            <person name="James T.Y."/>
            <person name="Grigoriev I.V."/>
        </authorList>
    </citation>
    <scope>NUCLEOTIDE SEQUENCE [LARGE SCALE GENOMIC DNA]</scope>
    <source>
        <strain evidence="2">RSA 468</strain>
    </source>
</reference>
<dbReference type="STRING" id="215637.A0A4P9ZXI8"/>
<dbReference type="PANTHER" id="PTHR28177:SF1">
    <property type="entry name" value="ALTERED INHERITANCE OF MITOCHONDRIA PROTEIN 19, MITOCHONDRIAL"/>
    <property type="match status" value="1"/>
</dbReference>
<organism evidence="1 2">
    <name type="scientific">Dimargaris cristalligena</name>
    <dbReference type="NCBI Taxonomy" id="215637"/>
    <lineage>
        <taxon>Eukaryota</taxon>
        <taxon>Fungi</taxon>
        <taxon>Fungi incertae sedis</taxon>
        <taxon>Zoopagomycota</taxon>
        <taxon>Kickxellomycotina</taxon>
        <taxon>Dimargaritomycetes</taxon>
        <taxon>Dimargaritales</taxon>
        <taxon>Dimargaritaceae</taxon>
        <taxon>Dimargaris</taxon>
    </lineage>
</organism>
<accession>A0A4P9ZXI8</accession>
<dbReference type="GO" id="GO:0005739">
    <property type="term" value="C:mitochondrion"/>
    <property type="evidence" value="ECO:0007669"/>
    <property type="project" value="TreeGrafter"/>
</dbReference>
<sequence>MSSHELEEEEYYTKYNPANDRNVFDALARSPYLAWTNSAACLTAATLAARRVPGLPAPAYAFGFSVAFGLAGYATYLKDYENGGGTATAWTLSWLLLHGAKAVRSRQWQSLAIMGTITANGLIYGRRYFDVL</sequence>
<evidence type="ECO:0000313" key="2">
    <source>
        <dbReference type="Proteomes" id="UP000268162"/>
    </source>
</evidence>
<keyword evidence="2" id="KW-1185">Reference proteome</keyword>
<proteinExistence type="predicted"/>
<evidence type="ECO:0000313" key="1">
    <source>
        <dbReference type="EMBL" id="RKP38373.1"/>
    </source>
</evidence>
<dbReference type="Pfam" id="PF10315">
    <property type="entry name" value="Aim19"/>
    <property type="match status" value="1"/>
</dbReference>
<dbReference type="EMBL" id="ML002375">
    <property type="protein sequence ID" value="RKP38373.1"/>
    <property type="molecule type" value="Genomic_DNA"/>
</dbReference>
<gene>
    <name evidence="1" type="ORF">BJ085DRAFT_33790</name>
</gene>
<protein>
    <submittedName>
        <fullName evidence="1">Uncharacterized protein</fullName>
    </submittedName>
</protein>
<name>A0A4P9ZXI8_9FUNG</name>
<dbReference type="OrthoDB" id="5554402at2759"/>
<dbReference type="AlphaFoldDB" id="A0A4P9ZXI8"/>
<dbReference type="InterPro" id="IPR019419">
    <property type="entry name" value="AIM19"/>
</dbReference>